<dbReference type="AlphaFoldDB" id="G7YPB0"/>
<reference evidence="1" key="1">
    <citation type="journal article" date="2011" name="Genome Biol.">
        <title>The draft genome of the carcinogenic human liver fluke Clonorchis sinensis.</title>
        <authorList>
            <person name="Wang X."/>
            <person name="Chen W."/>
            <person name="Huang Y."/>
            <person name="Sun J."/>
            <person name="Men J."/>
            <person name="Liu H."/>
            <person name="Luo F."/>
            <person name="Guo L."/>
            <person name="Lv X."/>
            <person name="Deng C."/>
            <person name="Zhou C."/>
            <person name="Fan Y."/>
            <person name="Li X."/>
            <person name="Huang L."/>
            <person name="Hu Y."/>
            <person name="Liang C."/>
            <person name="Hu X."/>
            <person name="Xu J."/>
            <person name="Yu X."/>
        </authorList>
    </citation>
    <scope>NUCLEOTIDE SEQUENCE [LARGE SCALE GENOMIC DNA]</scope>
    <source>
        <strain evidence="1">Henan</strain>
    </source>
</reference>
<name>G7YPB0_CLOSI</name>
<gene>
    <name evidence="1" type="ORF">CLF_105438</name>
</gene>
<organism evidence="1 2">
    <name type="scientific">Clonorchis sinensis</name>
    <name type="common">Chinese liver fluke</name>
    <dbReference type="NCBI Taxonomy" id="79923"/>
    <lineage>
        <taxon>Eukaryota</taxon>
        <taxon>Metazoa</taxon>
        <taxon>Spiralia</taxon>
        <taxon>Lophotrochozoa</taxon>
        <taxon>Platyhelminthes</taxon>
        <taxon>Trematoda</taxon>
        <taxon>Digenea</taxon>
        <taxon>Opisthorchiida</taxon>
        <taxon>Opisthorchiata</taxon>
        <taxon>Opisthorchiidae</taxon>
        <taxon>Clonorchis</taxon>
    </lineage>
</organism>
<keyword evidence="2" id="KW-1185">Reference proteome</keyword>
<sequence>MDDRHKASPTGRRRIIVCIKKVQECSDERLRLSTVGKVSWCQMFPSLNKSHRVGPRHKQKPWIDWCNVIPCDPHGYSCATQDHNTDKIESATFRTTNQRKQTMRGKKRLRYTNDDFYAHSNASVQQQTHGLFQQSSLNSYFGVVEKWTFIGRKYGSKSQPCFSPRSVSVAGHAYRRRFNFCCCRCVRITHVQRNCGNISISSFIECNKCTVSLLSMRNFAYYTNDRRPGLRNIDAIKPHRLFDLVTIKHQGPLKQLLPRE</sequence>
<dbReference type="Proteomes" id="UP000008909">
    <property type="component" value="Unassembled WGS sequence"/>
</dbReference>
<dbReference type="EMBL" id="DF143924">
    <property type="protein sequence ID" value="GAA54791.1"/>
    <property type="molecule type" value="Genomic_DNA"/>
</dbReference>
<accession>G7YPB0</accession>
<evidence type="ECO:0000313" key="1">
    <source>
        <dbReference type="EMBL" id="GAA54791.1"/>
    </source>
</evidence>
<protein>
    <submittedName>
        <fullName evidence="1">Uncharacterized protein</fullName>
    </submittedName>
</protein>
<reference key="2">
    <citation type="submission" date="2011-10" db="EMBL/GenBank/DDBJ databases">
        <title>The genome and transcriptome sequence of Clonorchis sinensis provide insights into the carcinogenic liver fluke.</title>
        <authorList>
            <person name="Wang X."/>
            <person name="Huang Y."/>
            <person name="Chen W."/>
            <person name="Liu H."/>
            <person name="Guo L."/>
            <person name="Chen Y."/>
            <person name="Luo F."/>
            <person name="Zhou W."/>
            <person name="Sun J."/>
            <person name="Mao Q."/>
            <person name="Liang P."/>
            <person name="Zhou C."/>
            <person name="Tian Y."/>
            <person name="Men J."/>
            <person name="Lv X."/>
            <person name="Huang L."/>
            <person name="Zhou J."/>
            <person name="Hu Y."/>
            <person name="Li R."/>
            <person name="Zhang F."/>
            <person name="Lei H."/>
            <person name="Li X."/>
            <person name="Hu X."/>
            <person name="Liang C."/>
            <person name="Xu J."/>
            <person name="Wu Z."/>
            <person name="Yu X."/>
        </authorList>
    </citation>
    <scope>NUCLEOTIDE SEQUENCE</scope>
    <source>
        <strain>Henan</strain>
    </source>
</reference>
<evidence type="ECO:0000313" key="2">
    <source>
        <dbReference type="Proteomes" id="UP000008909"/>
    </source>
</evidence>
<proteinExistence type="predicted"/>